<organism evidence="1 2">
    <name type="scientific">Pisolithus tinctorius Marx 270</name>
    <dbReference type="NCBI Taxonomy" id="870435"/>
    <lineage>
        <taxon>Eukaryota</taxon>
        <taxon>Fungi</taxon>
        <taxon>Dikarya</taxon>
        <taxon>Basidiomycota</taxon>
        <taxon>Agaricomycotina</taxon>
        <taxon>Agaricomycetes</taxon>
        <taxon>Agaricomycetidae</taxon>
        <taxon>Boletales</taxon>
        <taxon>Sclerodermatineae</taxon>
        <taxon>Pisolithaceae</taxon>
        <taxon>Pisolithus</taxon>
    </lineage>
</organism>
<evidence type="ECO:0000313" key="1">
    <source>
        <dbReference type="EMBL" id="KIN94171.1"/>
    </source>
</evidence>
<dbReference type="Proteomes" id="UP000054217">
    <property type="component" value="Unassembled WGS sequence"/>
</dbReference>
<dbReference type="InParanoid" id="A0A0C3J8Z7"/>
<reference evidence="1 2" key="1">
    <citation type="submission" date="2014-04" db="EMBL/GenBank/DDBJ databases">
        <authorList>
            <consortium name="DOE Joint Genome Institute"/>
            <person name="Kuo A."/>
            <person name="Kohler A."/>
            <person name="Costa M.D."/>
            <person name="Nagy L.G."/>
            <person name="Floudas D."/>
            <person name="Copeland A."/>
            <person name="Barry K.W."/>
            <person name="Cichocki N."/>
            <person name="Veneault-Fourrey C."/>
            <person name="LaButti K."/>
            <person name="Lindquist E.A."/>
            <person name="Lipzen A."/>
            <person name="Lundell T."/>
            <person name="Morin E."/>
            <person name="Murat C."/>
            <person name="Sun H."/>
            <person name="Tunlid A."/>
            <person name="Henrissat B."/>
            <person name="Grigoriev I.V."/>
            <person name="Hibbett D.S."/>
            <person name="Martin F."/>
            <person name="Nordberg H.P."/>
            <person name="Cantor M.N."/>
            <person name="Hua S.X."/>
        </authorList>
    </citation>
    <scope>NUCLEOTIDE SEQUENCE [LARGE SCALE GENOMIC DNA]</scope>
    <source>
        <strain evidence="1 2">Marx 270</strain>
    </source>
</reference>
<name>A0A0C3J8Z7_PISTI</name>
<dbReference type="AlphaFoldDB" id="A0A0C3J8Z7"/>
<accession>A0A0C3J8Z7</accession>
<proteinExistence type="predicted"/>
<dbReference type="EMBL" id="KN832110">
    <property type="protein sequence ID" value="KIN94171.1"/>
    <property type="molecule type" value="Genomic_DNA"/>
</dbReference>
<evidence type="ECO:0000313" key="2">
    <source>
        <dbReference type="Proteomes" id="UP000054217"/>
    </source>
</evidence>
<dbReference type="HOGENOM" id="CLU_2705832_0_0_1"/>
<sequence>MPDDTIVTLDRGQDVGRAQTQTMVSTQQRLKVTSVNDRGFGATPDLSRQFKYYTETDHEASACNEVTTPLVEQ</sequence>
<protein>
    <submittedName>
        <fullName evidence="1">Uncharacterized protein</fullName>
    </submittedName>
</protein>
<keyword evidence="2" id="KW-1185">Reference proteome</keyword>
<gene>
    <name evidence="1" type="ORF">M404DRAFT_35320</name>
</gene>
<reference evidence="2" key="2">
    <citation type="submission" date="2015-01" db="EMBL/GenBank/DDBJ databases">
        <title>Evolutionary Origins and Diversification of the Mycorrhizal Mutualists.</title>
        <authorList>
            <consortium name="DOE Joint Genome Institute"/>
            <consortium name="Mycorrhizal Genomics Consortium"/>
            <person name="Kohler A."/>
            <person name="Kuo A."/>
            <person name="Nagy L.G."/>
            <person name="Floudas D."/>
            <person name="Copeland A."/>
            <person name="Barry K.W."/>
            <person name="Cichocki N."/>
            <person name="Veneault-Fourrey C."/>
            <person name="LaButti K."/>
            <person name="Lindquist E.A."/>
            <person name="Lipzen A."/>
            <person name="Lundell T."/>
            <person name="Morin E."/>
            <person name="Murat C."/>
            <person name="Riley R."/>
            <person name="Ohm R."/>
            <person name="Sun H."/>
            <person name="Tunlid A."/>
            <person name="Henrissat B."/>
            <person name="Grigoriev I.V."/>
            <person name="Hibbett D.S."/>
            <person name="Martin F."/>
        </authorList>
    </citation>
    <scope>NUCLEOTIDE SEQUENCE [LARGE SCALE GENOMIC DNA]</scope>
    <source>
        <strain evidence="2">Marx 270</strain>
    </source>
</reference>